<proteinExistence type="predicted"/>
<evidence type="ECO:0000313" key="3">
    <source>
        <dbReference type="Proteomes" id="UP000029665"/>
    </source>
</evidence>
<dbReference type="PANTHER" id="PTHR46579:SF1">
    <property type="entry name" value="F5_8 TYPE C DOMAIN-CONTAINING PROTEIN"/>
    <property type="match status" value="1"/>
</dbReference>
<dbReference type="AlphaFoldDB" id="A0A060SXK7"/>
<feature type="compositionally biased region" description="Polar residues" evidence="1">
    <location>
        <begin position="101"/>
        <end position="113"/>
    </location>
</feature>
<evidence type="ECO:0000313" key="2">
    <source>
        <dbReference type="EMBL" id="CDO77253.1"/>
    </source>
</evidence>
<protein>
    <submittedName>
        <fullName evidence="2">Uncharacterized protein</fullName>
    </submittedName>
</protein>
<dbReference type="PANTHER" id="PTHR46579">
    <property type="entry name" value="F5/8 TYPE C DOMAIN-CONTAINING PROTEIN-RELATED"/>
    <property type="match status" value="1"/>
</dbReference>
<name>A0A060SXK7_PYCCI</name>
<comment type="caution">
    <text evidence="2">The sequence shown here is derived from an EMBL/GenBank/DDBJ whole genome shotgun (WGS) entry which is preliminary data.</text>
</comment>
<feature type="region of interest" description="Disordered" evidence="1">
    <location>
        <begin position="47"/>
        <end position="155"/>
    </location>
</feature>
<keyword evidence="3" id="KW-1185">Reference proteome</keyword>
<dbReference type="Proteomes" id="UP000029665">
    <property type="component" value="Unassembled WGS sequence"/>
</dbReference>
<dbReference type="HOGENOM" id="CLU_007337_0_2_1"/>
<sequence>MPENQRIWCQCAAVCARRPGGGDLVALRTWYDHRRHRIQVQSLAEFLQGSSSDVPPAHSVRRDDEQFQPRAHKRRRQNQPSEEDYDDVPPLQPDPIVQDASMLSRQASPSPGLSHTRAGRDEVSGEVNEQLPDNVSAEPIQSAQPTEADEVFPEVTRKDMKNTLKYIELLRSATLGESGLDEEVLEQLQNPLCEELKLTNPDVTLAIEVYMASGNGSRETYNAVRDAIMRRFPDVKLLTHYKVKRTIEQLTGIVPLVHDMCINSCMAFTGPRELLTACPKCGQARYCPIRSEDTQTGRQQFSTILPGPQIQALYRSADTARDMTYLYDKCAEIIQRLQEGAGIAQYGDFPSGSLLLDAVARGIITKQDVVLLFSCDGAQLYRNKQSDCWIYVWVIANLGPDKRYKKKFILMGGVIPGPKPPDDLDSFFFPGFYHVSALMREGLHVWNAALESQALSRIFVAMGMADGPAMAGTQGTVGHHGARGCRIYCGLVGRHKPGCPHYYPALLKPVGVLPAGCDHGDVLLSSIGLPSSAEYNENLKLVISAESETQFRQLRRATGICKPSIFAGLSRIFPLPLGFPIDLMHLTGLNLPDLFMGLFRGVIKGSTQSDPKTWPCAVLQGPVWVEHGRRVERAMNFLPGFHNRPPRNIAEKISSGYKATEFQTYMYKYAPFMLRTVLGRPYWENLCKVARAVVILHQQDISQDELVESKQLLDGAVLEFEELYYARDPDRLHVVRPAIHNLWHTPDEIVRRGTLIGCTQYLIERVIGELGADIKQPSNPYANLSQRALRRCQFNSLKVMLPHLDRSHKESDLPRGALALGDGYALLRALDSCARTIPAIEMTAFARFLQTHPDLAIPQEQRNATFKIRKWARLRTPRQQVARSAWKECLKPLFKLRMARCVRFVEDGKTEVGEVRYFCQLGGEGQRWAVALVSVFDHPDLTLYEESFKTVELRTYQGDAALRVINVKTIKNVVGMVPEETPPEGDYMTDHKHLHVGSSYVVVEKMGFMLDVMTGLQDPEMDIDE</sequence>
<organism evidence="2 3">
    <name type="scientific">Pycnoporus cinnabarinus</name>
    <name type="common">Cinnabar-red polypore</name>
    <name type="synonym">Trametes cinnabarina</name>
    <dbReference type="NCBI Taxonomy" id="5643"/>
    <lineage>
        <taxon>Eukaryota</taxon>
        <taxon>Fungi</taxon>
        <taxon>Dikarya</taxon>
        <taxon>Basidiomycota</taxon>
        <taxon>Agaricomycotina</taxon>
        <taxon>Agaricomycetes</taxon>
        <taxon>Polyporales</taxon>
        <taxon>Polyporaceae</taxon>
        <taxon>Trametes</taxon>
    </lineage>
</organism>
<gene>
    <name evidence="2" type="ORF">BN946_scf184753.g3</name>
</gene>
<evidence type="ECO:0000256" key="1">
    <source>
        <dbReference type="SAM" id="MobiDB-lite"/>
    </source>
</evidence>
<dbReference type="EMBL" id="CCBP010000447">
    <property type="protein sequence ID" value="CDO77253.1"/>
    <property type="molecule type" value="Genomic_DNA"/>
</dbReference>
<reference evidence="2" key="1">
    <citation type="submission" date="2014-01" db="EMBL/GenBank/DDBJ databases">
        <title>The genome of the white-rot fungus Pycnoporus cinnabarinus: a basidiomycete model with a versatile arsenal for lignocellulosic biomass breakdown.</title>
        <authorList>
            <person name="Levasseur A."/>
            <person name="Lomascolo A."/>
            <person name="Ruiz-Duenas F.J."/>
            <person name="Uzan E."/>
            <person name="Piumi F."/>
            <person name="Kues U."/>
            <person name="Ram A.F.J."/>
            <person name="Murat C."/>
            <person name="Haon M."/>
            <person name="Benoit I."/>
            <person name="Arfi Y."/>
            <person name="Chevret D."/>
            <person name="Drula E."/>
            <person name="Kwon M.J."/>
            <person name="Gouret P."/>
            <person name="Lesage-Meessen L."/>
            <person name="Lombard V."/>
            <person name="Mariette J."/>
            <person name="Noirot C."/>
            <person name="Park J."/>
            <person name="Patyshakuliyeva A."/>
            <person name="Wieneger R.A.B."/>
            <person name="Wosten H.A.B."/>
            <person name="Martin F."/>
            <person name="Coutinho P.M."/>
            <person name="de Vries R."/>
            <person name="Martinez A.T."/>
            <person name="Klopp C."/>
            <person name="Pontarotti P."/>
            <person name="Henrissat B."/>
            <person name="Record E."/>
        </authorList>
    </citation>
    <scope>NUCLEOTIDE SEQUENCE [LARGE SCALE GENOMIC DNA]</scope>
    <source>
        <strain evidence="2">BRFM137</strain>
    </source>
</reference>
<dbReference type="OrthoDB" id="2749821at2759"/>
<accession>A0A060SXK7</accession>
<dbReference type="STRING" id="5643.A0A060SXK7"/>
<dbReference type="OMA" id="DISANMT"/>